<comment type="caution">
    <text evidence="17">The sequence shown here is derived from an EMBL/GenBank/DDBJ whole genome shotgun (WGS) entry which is preliminary data.</text>
</comment>
<feature type="transmembrane region" description="Helical" evidence="13">
    <location>
        <begin position="190"/>
        <end position="210"/>
    </location>
</feature>
<keyword evidence="8" id="KW-0406">Ion transport</keyword>
<feature type="non-terminal residue" evidence="17">
    <location>
        <position position="1658"/>
    </location>
</feature>
<keyword evidence="4 13" id="KW-0812">Transmembrane</keyword>
<evidence type="ECO:0000256" key="6">
    <source>
        <dbReference type="ARBA" id="ARBA00022958"/>
    </source>
</evidence>
<evidence type="ECO:0000256" key="11">
    <source>
        <dbReference type="ARBA" id="ARBA00034430"/>
    </source>
</evidence>
<dbReference type="InterPro" id="IPR003148">
    <property type="entry name" value="RCK_N"/>
</dbReference>
<evidence type="ECO:0000259" key="14">
    <source>
        <dbReference type="Pfam" id="PF03493"/>
    </source>
</evidence>
<feature type="compositionally biased region" description="Low complexity" evidence="12">
    <location>
        <begin position="1560"/>
        <end position="1583"/>
    </location>
</feature>
<sequence length="1658" mass="179434">MWSKMLAFFSAGKEDASRISSRQWFQYKFNKSMLRVALEVINTFMSVLSVSVYVYDTYVSIDDVARIIYLTCSCTFSVEYVAKLLAANDWLSYMFWDWSLIDVATIAYGIAYYVNNSVSNDLGFIRLLRIIQVVRLCKSITFIMLQYSRHTSQPMQLEFVRRSADLAVTLVAVVFISGCVFYELEQVQEGLSLHTAIYWACVTISTIGYGDYAPETVAGHLMFPLVIIIVILILPRKISDLFEVMHSFSRFVRRSHRSHHFGQHVLLTGHVTSQSAQTFIGEFYHQGRGYQDMDVVLLCPNDPEPSLVIALNNPRWEHRVKYLNGSPYQAEDLARADTGRALAVFVLADKYAADPAAEDNRTLLAVLAVAQFLRQFGSPEDLQPPRVVNWSATSWKGRYNCSDASSCSHPNIVAQFLLSETLNHAIALLRSGARHPPELGLIPLDVSPFPICVGSLRASLLGAALHTPGLIAFISNLCISASLKRRSWLGHREDVSMLTNCGWLSEYFRGASVEIYDVTFPESFWGLTFKQAALKLWREEEVILIGLHPTPGDKMELSLEVKLAPMGSWAARHVASVTAADLQQSRAADAAADEVGQLPQLQPRFFHSQSRSKLQPPAQQEEVLVDGHTVGYILSADALVLGSGSRRPLAAEEKVEAMWRSTTGMQHQHQQQQQAEPQHQRRREEQTHQSPPQLASPLITPELANQRLQRAQQWLPGAPVKHTASGTMAAGTTAISSPRAVTRLRCDKATIAPSGTTTTGEMACAKTDATTAGHKTAAISATTLTMAAATVAAGAGAAAVVEDTVGNHGAILERIPAAAPSFCSGTSVECGLWSWSAATCSHNPSLLQLTASAPPPPSPSPQQQQNSVDGTPSPSSAASRRGAIGSLPPATQAAGLHTGTVAPSPAVAVSLPAVASSTTARARPFWWQLASMPREHSQHTEPCSDTQQSGLVKLTVEDWKPNRVTETNPPARQAKWIWRPSFRSEGRLGHITASKRDVSGAGSASGGFTSTDASTTGGGASGGASTKRQQGLKATTRAPDLHALAAVSSATYKRATEQHMSKTVMDAVQGRPSDSDSDLDLSFAPPSGARPVQGPSCLQPRILDTFADREALDSPVLILGSSCFIQLAQLVGAIRSAPPVGYGESFRTRTMVIIADSAEDGKAALGSKQLAALGSLPGALPDHIFVLRADPRDATDLEKLNLKPGCSVAAVLVPSTEQFAKGGVKGAAPALADGQLLVAAAALRRYCDQLGCRLRVVAEVLALLNCSYALPLCLEEGPYHTNNLTGTQQLHSYRRPASSLIESPDPLRSPCNHVKFVTDPRPDFRRVVRMTLKRLRRFPDEDLQEEFVQEMLSHKPNLTPSLAPGHILMETFMDALACQSIFNPMILQILLKMLNCWTATPTHHRRARLQNHHPHHHSHQQQQQQPFQHEHQKQARRFHLRQQSHPHVTPRYSRYLQLRHLQHPQVPQRPPLVSPSQRRKEHPDRSITRGVPVVASSSPAPSSSPALFLEGRPKHTQMPLVASPHPGAVAASSDYVSGSILNPVLATGCQSISISLAAPAGPAGGTAPRPCPARLTTSESPQTQSPPPPSAAAAPTPPVEPVPVKVPSSLQQASHNEATVAVKASTRGPARFSRSDGSGIGISRQSAIAAASAATTKG</sequence>
<keyword evidence="7 13" id="KW-1133">Transmembrane helix</keyword>
<feature type="region of interest" description="Disordered" evidence="12">
    <location>
        <begin position="848"/>
        <end position="898"/>
    </location>
</feature>
<feature type="transmembrane region" description="Helical" evidence="13">
    <location>
        <begin position="36"/>
        <end position="55"/>
    </location>
</feature>
<comment type="subcellular location">
    <subcellularLocation>
        <location evidence="1">Membrane</location>
        <topology evidence="1">Multi-pass membrane protein</topology>
    </subcellularLocation>
</comment>
<evidence type="ECO:0000313" key="17">
    <source>
        <dbReference type="EMBL" id="GLI61100.1"/>
    </source>
</evidence>
<evidence type="ECO:0000256" key="9">
    <source>
        <dbReference type="ARBA" id="ARBA00023136"/>
    </source>
</evidence>
<feature type="domain" description="RCK N-terminal" evidence="16">
    <location>
        <begin position="262"/>
        <end position="372"/>
    </location>
</feature>
<protein>
    <recommendedName>
        <fullName evidence="19">Ion transport domain-containing protein</fullName>
    </recommendedName>
</protein>
<evidence type="ECO:0000259" key="15">
    <source>
        <dbReference type="Pfam" id="PF07885"/>
    </source>
</evidence>
<dbReference type="InterPro" id="IPR003929">
    <property type="entry name" value="K_chnl_BK_asu"/>
</dbReference>
<evidence type="ECO:0000256" key="13">
    <source>
        <dbReference type="SAM" id="Phobius"/>
    </source>
</evidence>
<dbReference type="InterPro" id="IPR027359">
    <property type="entry name" value="Volt_channel_dom_sf"/>
</dbReference>
<keyword evidence="2" id="KW-0813">Transport</keyword>
<keyword evidence="6" id="KW-0630">Potassium</keyword>
<evidence type="ECO:0000256" key="3">
    <source>
        <dbReference type="ARBA" id="ARBA00022538"/>
    </source>
</evidence>
<feature type="region of interest" description="Disordered" evidence="12">
    <location>
        <begin position="1463"/>
        <end position="1505"/>
    </location>
</feature>
<keyword evidence="9 13" id="KW-0472">Membrane</keyword>
<dbReference type="Pfam" id="PF03493">
    <property type="entry name" value="BK_channel_a"/>
    <property type="match status" value="1"/>
</dbReference>
<evidence type="ECO:0000256" key="8">
    <source>
        <dbReference type="ARBA" id="ARBA00023065"/>
    </source>
</evidence>
<feature type="compositionally biased region" description="Basic and acidic residues" evidence="12">
    <location>
        <begin position="678"/>
        <end position="687"/>
    </location>
</feature>
<keyword evidence="18" id="KW-1185">Reference proteome</keyword>
<dbReference type="Gene3D" id="1.10.287.70">
    <property type="match status" value="1"/>
</dbReference>
<gene>
    <name evidence="17" type="ORF">VaNZ11_003381</name>
</gene>
<dbReference type="PANTHER" id="PTHR10027">
    <property type="entry name" value="CALCIUM-ACTIVATED POTASSIUM CHANNEL ALPHA CHAIN"/>
    <property type="match status" value="1"/>
</dbReference>
<evidence type="ECO:0000256" key="10">
    <source>
        <dbReference type="ARBA" id="ARBA00023303"/>
    </source>
</evidence>
<name>A0ABQ5RU86_9CHLO</name>
<evidence type="ECO:0000256" key="12">
    <source>
        <dbReference type="SAM" id="MobiDB-lite"/>
    </source>
</evidence>
<feature type="region of interest" description="Disordered" evidence="12">
    <location>
        <begin position="1409"/>
        <end position="1447"/>
    </location>
</feature>
<dbReference type="Gene3D" id="3.40.50.720">
    <property type="entry name" value="NAD(P)-binding Rossmann-like Domain"/>
    <property type="match status" value="1"/>
</dbReference>
<dbReference type="SUPFAM" id="SSF81324">
    <property type="entry name" value="Voltage-gated potassium channels"/>
    <property type="match status" value="1"/>
</dbReference>
<evidence type="ECO:0000259" key="16">
    <source>
        <dbReference type="Pfam" id="PF22614"/>
    </source>
</evidence>
<feature type="compositionally biased region" description="Basic residues" evidence="12">
    <location>
        <begin position="1409"/>
        <end position="1419"/>
    </location>
</feature>
<evidence type="ECO:0000256" key="7">
    <source>
        <dbReference type="ARBA" id="ARBA00022989"/>
    </source>
</evidence>
<evidence type="ECO:0000256" key="4">
    <source>
        <dbReference type="ARBA" id="ARBA00022692"/>
    </source>
</evidence>
<dbReference type="Gene3D" id="1.20.120.350">
    <property type="entry name" value="Voltage-gated potassium channels. Chain C"/>
    <property type="match status" value="1"/>
</dbReference>
<evidence type="ECO:0008006" key="19">
    <source>
        <dbReference type="Google" id="ProtNLM"/>
    </source>
</evidence>
<feature type="compositionally biased region" description="Low complexity" evidence="12">
    <location>
        <begin position="1491"/>
        <end position="1505"/>
    </location>
</feature>
<feature type="compositionally biased region" description="Pro residues" evidence="12">
    <location>
        <begin position="1584"/>
        <end position="1601"/>
    </location>
</feature>
<dbReference type="InterPro" id="IPR047871">
    <property type="entry name" value="K_chnl_Slo-like"/>
</dbReference>
<evidence type="ECO:0000256" key="2">
    <source>
        <dbReference type="ARBA" id="ARBA00022448"/>
    </source>
</evidence>
<feature type="compositionally biased region" description="Low complexity" evidence="12">
    <location>
        <begin position="861"/>
        <end position="886"/>
    </location>
</feature>
<feature type="transmembrane region" description="Helical" evidence="13">
    <location>
        <begin position="217"/>
        <end position="235"/>
    </location>
</feature>
<keyword evidence="10" id="KW-0407">Ion channel</keyword>
<dbReference type="PANTHER" id="PTHR10027:SF10">
    <property type="entry name" value="SLOWPOKE 2, ISOFORM D"/>
    <property type="match status" value="1"/>
</dbReference>
<feature type="compositionally biased region" description="Low complexity" evidence="12">
    <location>
        <begin position="1631"/>
        <end position="1658"/>
    </location>
</feature>
<feature type="compositionally biased region" description="Basic residues" evidence="12">
    <location>
        <begin position="1434"/>
        <end position="1444"/>
    </location>
</feature>
<feature type="region of interest" description="Disordered" evidence="12">
    <location>
        <begin position="993"/>
        <end position="1038"/>
    </location>
</feature>
<keyword evidence="3" id="KW-0633">Potassium transport</keyword>
<keyword evidence="5" id="KW-0631">Potassium channel</keyword>
<feature type="transmembrane region" description="Helical" evidence="13">
    <location>
        <begin position="93"/>
        <end position="114"/>
    </location>
</feature>
<evidence type="ECO:0000256" key="5">
    <source>
        <dbReference type="ARBA" id="ARBA00022826"/>
    </source>
</evidence>
<accession>A0ABQ5RU86</accession>
<dbReference type="PRINTS" id="PR00169">
    <property type="entry name" value="KCHANNEL"/>
</dbReference>
<feature type="region of interest" description="Disordered" evidence="12">
    <location>
        <begin position="1560"/>
        <end position="1658"/>
    </location>
</feature>
<dbReference type="Proteomes" id="UP001165090">
    <property type="component" value="Unassembled WGS sequence"/>
</dbReference>
<feature type="compositionally biased region" description="Low complexity" evidence="12">
    <location>
        <begin position="999"/>
        <end position="1015"/>
    </location>
</feature>
<evidence type="ECO:0000313" key="18">
    <source>
        <dbReference type="Proteomes" id="UP001165090"/>
    </source>
</evidence>
<evidence type="ECO:0000256" key="1">
    <source>
        <dbReference type="ARBA" id="ARBA00004141"/>
    </source>
</evidence>
<dbReference type="Pfam" id="PF22614">
    <property type="entry name" value="Slo-like_RCK"/>
    <property type="match status" value="1"/>
</dbReference>
<organism evidence="17 18">
    <name type="scientific">Volvox africanus</name>
    <dbReference type="NCBI Taxonomy" id="51714"/>
    <lineage>
        <taxon>Eukaryota</taxon>
        <taxon>Viridiplantae</taxon>
        <taxon>Chlorophyta</taxon>
        <taxon>core chlorophytes</taxon>
        <taxon>Chlorophyceae</taxon>
        <taxon>CS clade</taxon>
        <taxon>Chlamydomonadales</taxon>
        <taxon>Volvocaceae</taxon>
        <taxon>Volvox</taxon>
    </lineage>
</organism>
<comment type="catalytic activity">
    <reaction evidence="11">
        <text>K(+)(in) = K(+)(out)</text>
        <dbReference type="Rhea" id="RHEA:29463"/>
        <dbReference type="ChEBI" id="CHEBI:29103"/>
    </reaction>
</comment>
<feature type="region of interest" description="Disordered" evidence="12">
    <location>
        <begin position="1056"/>
        <end position="1079"/>
    </location>
</feature>
<reference evidence="17 18" key="1">
    <citation type="journal article" date="2023" name="IScience">
        <title>Expanded male sex-determining region conserved during the evolution of homothallism in the green alga Volvox.</title>
        <authorList>
            <person name="Yamamoto K."/>
            <person name="Matsuzaki R."/>
            <person name="Mahakham W."/>
            <person name="Heman W."/>
            <person name="Sekimoto H."/>
            <person name="Kawachi M."/>
            <person name="Minakuchi Y."/>
            <person name="Toyoda A."/>
            <person name="Nozaki H."/>
        </authorList>
    </citation>
    <scope>NUCLEOTIDE SEQUENCE [LARGE SCALE GENOMIC DNA]</scope>
    <source>
        <strain evidence="17 18">NIES-4468</strain>
    </source>
</reference>
<proteinExistence type="predicted"/>
<feature type="domain" description="Potassium channel" evidence="15">
    <location>
        <begin position="170"/>
        <end position="245"/>
    </location>
</feature>
<feature type="domain" description="Calcium-activated potassium channel BK alpha subunit" evidence="14">
    <location>
        <begin position="451"/>
        <end position="547"/>
    </location>
</feature>
<feature type="region of interest" description="Disordered" evidence="12">
    <location>
        <begin position="661"/>
        <end position="698"/>
    </location>
</feature>
<dbReference type="Pfam" id="PF07885">
    <property type="entry name" value="Ion_trans_2"/>
    <property type="match status" value="1"/>
</dbReference>
<feature type="transmembrane region" description="Helical" evidence="13">
    <location>
        <begin position="166"/>
        <end position="184"/>
    </location>
</feature>
<feature type="compositionally biased region" description="Low complexity" evidence="12">
    <location>
        <begin position="666"/>
        <end position="677"/>
    </location>
</feature>
<dbReference type="EMBL" id="BSDZ01000009">
    <property type="protein sequence ID" value="GLI61100.1"/>
    <property type="molecule type" value="Genomic_DNA"/>
</dbReference>
<dbReference type="InterPro" id="IPR013099">
    <property type="entry name" value="K_chnl_dom"/>
</dbReference>